<dbReference type="AlphaFoldDB" id="A0A2P5VY23"/>
<organism evidence="1 2">
    <name type="scientific">Gossypium barbadense</name>
    <name type="common">Sea Island cotton</name>
    <name type="synonym">Hibiscus barbadensis</name>
    <dbReference type="NCBI Taxonomy" id="3634"/>
    <lineage>
        <taxon>Eukaryota</taxon>
        <taxon>Viridiplantae</taxon>
        <taxon>Streptophyta</taxon>
        <taxon>Embryophyta</taxon>
        <taxon>Tracheophyta</taxon>
        <taxon>Spermatophyta</taxon>
        <taxon>Magnoliopsida</taxon>
        <taxon>eudicotyledons</taxon>
        <taxon>Gunneridae</taxon>
        <taxon>Pentapetalae</taxon>
        <taxon>rosids</taxon>
        <taxon>malvids</taxon>
        <taxon>Malvales</taxon>
        <taxon>Malvaceae</taxon>
        <taxon>Malvoideae</taxon>
        <taxon>Gossypium</taxon>
    </lineage>
</organism>
<accession>A0A2P5VY23</accession>
<reference evidence="1 2" key="1">
    <citation type="submission" date="2015-01" db="EMBL/GenBank/DDBJ databases">
        <title>Genome of allotetraploid Gossypium barbadense reveals genomic plasticity and fiber elongation in cotton evolution.</title>
        <authorList>
            <person name="Chen X."/>
            <person name="Liu X."/>
            <person name="Zhao B."/>
            <person name="Zheng H."/>
            <person name="Hu Y."/>
            <person name="Lu G."/>
            <person name="Yang C."/>
            <person name="Chen J."/>
            <person name="Shan C."/>
            <person name="Zhang L."/>
            <person name="Zhou Y."/>
            <person name="Wang L."/>
            <person name="Guo W."/>
            <person name="Bai Y."/>
            <person name="Ruan J."/>
            <person name="Shangguan X."/>
            <person name="Mao Y."/>
            <person name="Jiang J."/>
            <person name="Zhu Y."/>
            <person name="Lei J."/>
            <person name="Kang H."/>
            <person name="Chen S."/>
            <person name="He X."/>
            <person name="Wang R."/>
            <person name="Wang Y."/>
            <person name="Chen J."/>
            <person name="Wang L."/>
            <person name="Yu S."/>
            <person name="Wang B."/>
            <person name="Wei J."/>
            <person name="Song S."/>
            <person name="Lu X."/>
            <person name="Gao Z."/>
            <person name="Gu W."/>
            <person name="Deng X."/>
            <person name="Ma D."/>
            <person name="Wang S."/>
            <person name="Liang W."/>
            <person name="Fang L."/>
            <person name="Cai C."/>
            <person name="Zhu X."/>
            <person name="Zhou B."/>
            <person name="Zhang Y."/>
            <person name="Chen Z."/>
            <person name="Xu S."/>
            <person name="Zhu R."/>
            <person name="Wang S."/>
            <person name="Zhang T."/>
            <person name="Zhao G."/>
        </authorList>
    </citation>
    <scope>NUCLEOTIDE SEQUENCE [LARGE SCALE GENOMIC DNA]</scope>
    <source>
        <strain evidence="2">cv. Xinhai21</strain>
        <tissue evidence="1">Leaf</tissue>
    </source>
</reference>
<sequence>MRLPICVLLRVPSGLAGRESGFCPLPNKWIMDKIAKCNFEDMKTKEEMKLSELGKENSRLENDAIEKECHWHLLAMNARRRIKKTIVDAHNPSYEGWESFKEEWGSKVFVPLAILVTGSEADQEVVAPC</sequence>
<name>A0A2P5VY23_GOSBA</name>
<evidence type="ECO:0000313" key="2">
    <source>
        <dbReference type="Proteomes" id="UP000239757"/>
    </source>
</evidence>
<dbReference type="Proteomes" id="UP000239757">
    <property type="component" value="Unassembled WGS sequence"/>
</dbReference>
<proteinExistence type="predicted"/>
<gene>
    <name evidence="1" type="ORF">GOBAR_AA36988</name>
</gene>
<dbReference type="EMBL" id="KZ670205">
    <property type="protein sequence ID" value="PPR83724.1"/>
    <property type="molecule type" value="Genomic_DNA"/>
</dbReference>
<protein>
    <submittedName>
        <fullName evidence="1">Uncharacterized protein</fullName>
    </submittedName>
</protein>
<evidence type="ECO:0000313" key="1">
    <source>
        <dbReference type="EMBL" id="PPR83724.1"/>
    </source>
</evidence>